<reference evidence="1 2" key="1">
    <citation type="submission" date="2019-07" db="EMBL/GenBank/DDBJ databases">
        <title>Genomics analysis of Aphanomyces spp. identifies a new class of oomycete effector associated with host adaptation.</title>
        <authorList>
            <person name="Gaulin E."/>
        </authorList>
    </citation>
    <scope>NUCLEOTIDE SEQUENCE [LARGE SCALE GENOMIC DNA]</scope>
    <source>
        <strain evidence="1 2">ATCC 201684</strain>
    </source>
</reference>
<dbReference type="Proteomes" id="UP000481153">
    <property type="component" value="Unassembled WGS sequence"/>
</dbReference>
<name>A0A6G0W6V3_9STRA</name>
<dbReference type="Gene3D" id="1.10.238.10">
    <property type="entry name" value="EF-hand"/>
    <property type="match status" value="1"/>
</dbReference>
<accession>A0A6G0W6V3</accession>
<comment type="caution">
    <text evidence="1">The sequence shown here is derived from an EMBL/GenBank/DDBJ whole genome shotgun (WGS) entry which is preliminary data.</text>
</comment>
<gene>
    <name evidence="1" type="ORF">Ae201684_018850</name>
</gene>
<dbReference type="AlphaFoldDB" id="A0A6G0W6V3"/>
<proteinExistence type="predicted"/>
<evidence type="ECO:0000313" key="1">
    <source>
        <dbReference type="EMBL" id="KAF0721863.1"/>
    </source>
</evidence>
<protein>
    <recommendedName>
        <fullName evidence="3">EF-hand domain-containing protein</fullName>
    </recommendedName>
</protein>
<evidence type="ECO:0008006" key="3">
    <source>
        <dbReference type="Google" id="ProtNLM"/>
    </source>
</evidence>
<dbReference type="EMBL" id="VJMJ01000361">
    <property type="protein sequence ID" value="KAF0721863.1"/>
    <property type="molecule type" value="Genomic_DNA"/>
</dbReference>
<dbReference type="VEuPathDB" id="FungiDB:AeMF1_015431"/>
<evidence type="ECO:0000313" key="2">
    <source>
        <dbReference type="Proteomes" id="UP000481153"/>
    </source>
</evidence>
<keyword evidence="2" id="KW-1185">Reference proteome</keyword>
<organism evidence="1 2">
    <name type="scientific">Aphanomyces euteiches</name>
    <dbReference type="NCBI Taxonomy" id="100861"/>
    <lineage>
        <taxon>Eukaryota</taxon>
        <taxon>Sar</taxon>
        <taxon>Stramenopiles</taxon>
        <taxon>Oomycota</taxon>
        <taxon>Saprolegniomycetes</taxon>
        <taxon>Saprolegniales</taxon>
        <taxon>Verrucalvaceae</taxon>
        <taxon>Aphanomyces</taxon>
    </lineage>
</organism>
<sequence length="408" mass="45022">MQVLRALSTIRVEDLFSDHLFGHDPAAPSEADLLALAAPEASPQSTSETREERLFELFTAYAMQFSSEDPTSIRLVNVLKLLHDCGVVADTIATSSASEGHPAKELTIRQVEIIASKLLHTSTTCTKLTYDDFLKLLWDLALHVDPDAATPAAAFKQLVDQCVHRPPTKARARVSVESVYKQTDKVLTFFEPGLLEIFKCYADATHQTRCQQRNKLKKTPSSCAGSPSVKKVSKRPPAPNMALYLNYHDSVAFARKFGLVSHGGVTVAEFAASYIDSVEKINHTTFRQLTYLGFCHLLVRLAMRLYAAAATPETQLKALFQFMWLNSLDAPRAETTALCGRRDHSSARQAEGTATFRALFLKQWKRDSYIDYTAKGDAAPSGAVVGRKTAMKQALLEPPTSTLVTCSY</sequence>